<dbReference type="EMBL" id="PYDT01000009">
    <property type="protein sequence ID" value="THU50685.1"/>
    <property type="molecule type" value="Genomic_DNA"/>
</dbReference>
<organism evidence="1 2">
    <name type="scientific">Musa balbisiana</name>
    <name type="common">Banana</name>
    <dbReference type="NCBI Taxonomy" id="52838"/>
    <lineage>
        <taxon>Eukaryota</taxon>
        <taxon>Viridiplantae</taxon>
        <taxon>Streptophyta</taxon>
        <taxon>Embryophyta</taxon>
        <taxon>Tracheophyta</taxon>
        <taxon>Spermatophyta</taxon>
        <taxon>Magnoliopsida</taxon>
        <taxon>Liliopsida</taxon>
        <taxon>Zingiberales</taxon>
        <taxon>Musaceae</taxon>
        <taxon>Musa</taxon>
    </lineage>
</organism>
<gene>
    <name evidence="1" type="ORF">C4D60_Mb06t22900</name>
</gene>
<evidence type="ECO:0000313" key="1">
    <source>
        <dbReference type="EMBL" id="THU50685.1"/>
    </source>
</evidence>
<evidence type="ECO:0000313" key="2">
    <source>
        <dbReference type="Proteomes" id="UP000317650"/>
    </source>
</evidence>
<reference evidence="1 2" key="1">
    <citation type="journal article" date="2019" name="Nat. Plants">
        <title>Genome sequencing of Musa balbisiana reveals subgenome evolution and function divergence in polyploid bananas.</title>
        <authorList>
            <person name="Yao X."/>
        </authorList>
    </citation>
    <scope>NUCLEOTIDE SEQUENCE [LARGE SCALE GENOMIC DNA]</scope>
    <source>
        <strain evidence="2">cv. DH-PKW</strain>
        <tissue evidence="1">Leaves</tissue>
    </source>
</reference>
<proteinExistence type="predicted"/>
<name>A0A4S8IQ41_MUSBA</name>
<comment type="caution">
    <text evidence="1">The sequence shown here is derived from an EMBL/GenBank/DDBJ whole genome shotgun (WGS) entry which is preliminary data.</text>
</comment>
<protein>
    <submittedName>
        <fullName evidence="1">Uncharacterized protein</fullName>
    </submittedName>
</protein>
<sequence length="60" mass="6496">MSYLPLDHGIARPAGCLTSQGKYGVSGKAGYAFFHKERTLPDEISTEECSITPRVTSFSS</sequence>
<dbReference type="Proteomes" id="UP000317650">
    <property type="component" value="Chromosome 6"/>
</dbReference>
<dbReference type="AlphaFoldDB" id="A0A4S8IQ41"/>
<accession>A0A4S8IQ41</accession>
<keyword evidence="2" id="KW-1185">Reference proteome</keyword>